<feature type="transmembrane region" description="Helical" evidence="9">
    <location>
        <begin position="94"/>
        <end position="116"/>
    </location>
</feature>
<comment type="subcellular location">
    <subcellularLocation>
        <location evidence="1">Cell membrane</location>
        <topology evidence="1">Multi-pass membrane protein</topology>
    </subcellularLocation>
</comment>
<gene>
    <name evidence="11" type="ORF">H3309_02200</name>
</gene>
<dbReference type="GO" id="GO:0005886">
    <property type="term" value="C:plasma membrane"/>
    <property type="evidence" value="ECO:0007669"/>
    <property type="project" value="UniProtKB-SubCell"/>
</dbReference>
<evidence type="ECO:0000256" key="7">
    <source>
        <dbReference type="ARBA" id="ARBA00023065"/>
    </source>
</evidence>
<evidence type="ECO:0000313" key="12">
    <source>
        <dbReference type="Proteomes" id="UP000515292"/>
    </source>
</evidence>
<sequence length="405" mass="42421">MQDDKILLAVAGLAVIVAHWVPRLFTRREPSATPLLLLGGMLIGLLLPEVAETIDPARSHGLWERVTEACVIVSLFGTGLRIDRPQDWHRWLPTWRLLLIAMPLTIAAMALGGLMLGLPLASALLLGAMLAPTDPVLASGVQVGKPTEGGEEPVRFALTTEAGLNDGLAFPFVHLAILAALAGGISGGLLGEWALRDGLMRIGVGALAGAAIGWAAGVLLFRWPRGNPLARTEAGVVGLGVVALVYGATELLHGYGFVAAFVAGLMVRRAEEGHEFQKTLHGFADATELSLTALLLLGLGMALPALWPAMGWPALGLAALLVLVVRPAAGWLSLMGSAMDARQRRVTAFYGIRGIGSVYYLAYAAGKAEFAALDLLWGTLALAIILSTLTHGLTAERAVEAAETG</sequence>
<dbReference type="InterPro" id="IPR006153">
    <property type="entry name" value="Cation/H_exchanger_TM"/>
</dbReference>
<protein>
    <submittedName>
        <fullName evidence="11">Cation:proton antiporter</fullName>
    </submittedName>
</protein>
<dbReference type="GO" id="GO:1902600">
    <property type="term" value="P:proton transmembrane transport"/>
    <property type="evidence" value="ECO:0007669"/>
    <property type="project" value="InterPro"/>
</dbReference>
<reference evidence="11 12" key="1">
    <citation type="submission" date="2020-07" db="EMBL/GenBank/DDBJ databases">
        <title>Complete genome sequence for Sandaracinobacter sp. M6.</title>
        <authorList>
            <person name="Tang Y."/>
            <person name="Liu Q."/>
            <person name="Guo Z."/>
            <person name="Lei P."/>
            <person name="Huang B."/>
        </authorList>
    </citation>
    <scope>NUCLEOTIDE SEQUENCE [LARGE SCALE GENOMIC DNA]</scope>
    <source>
        <strain evidence="11 12">M6</strain>
    </source>
</reference>
<keyword evidence="4" id="KW-1003">Cell membrane</keyword>
<feature type="transmembrane region" description="Helical" evidence="9">
    <location>
        <begin position="6"/>
        <end position="25"/>
    </location>
</feature>
<keyword evidence="7" id="KW-0406">Ion transport</keyword>
<feature type="domain" description="Cation/H+ exchanger transmembrane" evidence="10">
    <location>
        <begin position="21"/>
        <end position="399"/>
    </location>
</feature>
<organism evidence="11 12">
    <name type="scientific">Sandaracinobacteroides saxicola</name>
    <dbReference type="NCBI Taxonomy" id="2759707"/>
    <lineage>
        <taxon>Bacteria</taxon>
        <taxon>Pseudomonadati</taxon>
        <taxon>Pseudomonadota</taxon>
        <taxon>Alphaproteobacteria</taxon>
        <taxon>Sphingomonadales</taxon>
        <taxon>Sphingosinicellaceae</taxon>
        <taxon>Sandaracinobacteroides</taxon>
    </lineage>
</organism>
<dbReference type="GO" id="GO:0015297">
    <property type="term" value="F:antiporter activity"/>
    <property type="evidence" value="ECO:0007669"/>
    <property type="project" value="UniProtKB-KW"/>
</dbReference>
<feature type="transmembrane region" description="Helical" evidence="9">
    <location>
        <begin position="346"/>
        <end position="364"/>
    </location>
</feature>
<proteinExistence type="predicted"/>
<dbReference type="AlphaFoldDB" id="A0A7G5IIZ5"/>
<keyword evidence="8 9" id="KW-0472">Membrane</keyword>
<feature type="transmembrane region" description="Helical" evidence="9">
    <location>
        <begin position="202"/>
        <end position="223"/>
    </location>
</feature>
<dbReference type="KEGG" id="sand:H3309_02200"/>
<feature type="transmembrane region" description="Helical" evidence="9">
    <location>
        <begin position="313"/>
        <end position="334"/>
    </location>
</feature>
<evidence type="ECO:0000256" key="6">
    <source>
        <dbReference type="ARBA" id="ARBA00022989"/>
    </source>
</evidence>
<dbReference type="Gene3D" id="1.20.1530.20">
    <property type="match status" value="1"/>
</dbReference>
<keyword evidence="5 9" id="KW-0812">Transmembrane</keyword>
<feature type="transmembrane region" description="Helical" evidence="9">
    <location>
        <begin position="288"/>
        <end position="307"/>
    </location>
</feature>
<dbReference type="InterPro" id="IPR038770">
    <property type="entry name" value="Na+/solute_symporter_sf"/>
</dbReference>
<keyword evidence="12" id="KW-1185">Reference proteome</keyword>
<dbReference type="EMBL" id="CP059851">
    <property type="protein sequence ID" value="QMW23337.1"/>
    <property type="molecule type" value="Genomic_DNA"/>
</dbReference>
<feature type="transmembrane region" description="Helical" evidence="9">
    <location>
        <begin position="168"/>
        <end position="190"/>
    </location>
</feature>
<evidence type="ECO:0000256" key="1">
    <source>
        <dbReference type="ARBA" id="ARBA00004651"/>
    </source>
</evidence>
<keyword evidence="6 9" id="KW-1133">Transmembrane helix</keyword>
<feature type="transmembrane region" description="Helical" evidence="9">
    <location>
        <begin position="243"/>
        <end position="267"/>
    </location>
</feature>
<dbReference type="RefSeq" id="WP_182297099.1">
    <property type="nucleotide sequence ID" value="NZ_CP059851.1"/>
</dbReference>
<evidence type="ECO:0000256" key="4">
    <source>
        <dbReference type="ARBA" id="ARBA00022475"/>
    </source>
</evidence>
<accession>A0A7G5IIZ5</accession>
<name>A0A7G5IIZ5_9SPHN</name>
<feature type="transmembrane region" description="Helical" evidence="9">
    <location>
        <begin position="370"/>
        <end position="389"/>
    </location>
</feature>
<keyword evidence="3" id="KW-0050">Antiport</keyword>
<dbReference type="Pfam" id="PF00999">
    <property type="entry name" value="Na_H_Exchanger"/>
    <property type="match status" value="1"/>
</dbReference>
<evidence type="ECO:0000256" key="8">
    <source>
        <dbReference type="ARBA" id="ARBA00023136"/>
    </source>
</evidence>
<evidence type="ECO:0000259" key="10">
    <source>
        <dbReference type="Pfam" id="PF00999"/>
    </source>
</evidence>
<evidence type="ECO:0000313" key="11">
    <source>
        <dbReference type="EMBL" id="QMW23337.1"/>
    </source>
</evidence>
<evidence type="ECO:0000256" key="5">
    <source>
        <dbReference type="ARBA" id="ARBA00022692"/>
    </source>
</evidence>
<feature type="transmembrane region" description="Helical" evidence="9">
    <location>
        <begin position="32"/>
        <end position="50"/>
    </location>
</feature>
<dbReference type="Proteomes" id="UP000515292">
    <property type="component" value="Chromosome"/>
</dbReference>
<dbReference type="PANTHER" id="PTHR32507">
    <property type="entry name" value="NA(+)/H(+) ANTIPORTER 1"/>
    <property type="match status" value="1"/>
</dbReference>
<keyword evidence="2" id="KW-0813">Transport</keyword>
<evidence type="ECO:0000256" key="3">
    <source>
        <dbReference type="ARBA" id="ARBA00022449"/>
    </source>
</evidence>
<dbReference type="PANTHER" id="PTHR32507:SF8">
    <property type="entry name" value="CNH1P"/>
    <property type="match status" value="1"/>
</dbReference>
<evidence type="ECO:0000256" key="2">
    <source>
        <dbReference type="ARBA" id="ARBA00022448"/>
    </source>
</evidence>
<evidence type="ECO:0000256" key="9">
    <source>
        <dbReference type="SAM" id="Phobius"/>
    </source>
</evidence>